<dbReference type="InterPro" id="IPR005467">
    <property type="entry name" value="His_kinase_dom"/>
</dbReference>
<comment type="catalytic activity">
    <reaction evidence="1">
        <text>ATP + protein L-histidine = ADP + protein N-phospho-L-histidine.</text>
        <dbReference type="EC" id="2.7.13.3"/>
    </reaction>
</comment>
<keyword evidence="9" id="KW-1185">Reference proteome</keyword>
<gene>
    <name evidence="8" type="ORF">SAMN05216313_10434</name>
</gene>
<dbReference type="AlphaFoldDB" id="A0A1I0D8X2"/>
<dbReference type="PRINTS" id="PR00344">
    <property type="entry name" value="BCTRLSENSOR"/>
</dbReference>
<organism evidence="8 9">
    <name type="scientific">Enterocloster lavalensis</name>
    <dbReference type="NCBI Taxonomy" id="460384"/>
    <lineage>
        <taxon>Bacteria</taxon>
        <taxon>Bacillati</taxon>
        <taxon>Bacillota</taxon>
        <taxon>Clostridia</taxon>
        <taxon>Lachnospirales</taxon>
        <taxon>Lachnospiraceae</taxon>
        <taxon>Enterocloster</taxon>
    </lineage>
</organism>
<evidence type="ECO:0000313" key="9">
    <source>
        <dbReference type="Proteomes" id="UP000198508"/>
    </source>
</evidence>
<dbReference type="Gene3D" id="3.30.565.10">
    <property type="entry name" value="Histidine kinase-like ATPase, C-terminal domain"/>
    <property type="match status" value="1"/>
</dbReference>
<feature type="transmembrane region" description="Helical" evidence="6">
    <location>
        <begin position="168"/>
        <end position="191"/>
    </location>
</feature>
<sequence length="470" mass="52583">MRKSGYRTVFHIYLIFFLAMLGAILAASGLLFLLITVRRPDGSLARSNWPQTFAGEFREEIMFDGGAVRVSREGIRLLRDNGVGLQILDSSGADIANYQKPELARETYSRADLLRLSRDGRWEDEETTAFIGSVTEEGEEYLYILYVPVNISKVTMYLNGERFAGGKAVILPVLGCLFLAVVISGLLYGILTTRAMRQVIISVGDVSARSYLPVQKRGVFRDLYSSLNGLDEQIRASDRLKEQTDRMREEWIANITHDLKTPLSPIRGYAEVLLEDRGENEAQVRQYAGIVLKNASYMESLIDDLKLTYQLENGMLPLRAVEGDVVRFLRELAIDILNAPDYEERTIRFEAEQESVRYPFDPTLFERAFRNLVINAFVHGNEDTEVTLRVWDSDGELRIEVADNGAGMGPEACEHLFDRYYRGADTGQKTEGTGLGLAIAKGMIELHGGTISVASAHGAGSVFRIVFPHA</sequence>
<dbReference type="Gene3D" id="1.10.287.130">
    <property type="match status" value="1"/>
</dbReference>
<dbReference type="SMART" id="SM00388">
    <property type="entry name" value="HisKA"/>
    <property type="match status" value="1"/>
</dbReference>
<dbReference type="SUPFAM" id="SSF55874">
    <property type="entry name" value="ATPase domain of HSP90 chaperone/DNA topoisomerase II/histidine kinase"/>
    <property type="match status" value="1"/>
</dbReference>
<dbReference type="PANTHER" id="PTHR43547">
    <property type="entry name" value="TWO-COMPONENT HISTIDINE KINASE"/>
    <property type="match status" value="1"/>
</dbReference>
<keyword evidence="4 8" id="KW-0418">Kinase</keyword>
<dbReference type="SUPFAM" id="SSF47384">
    <property type="entry name" value="Homodimeric domain of signal transducing histidine kinase"/>
    <property type="match status" value="1"/>
</dbReference>
<keyword evidence="6" id="KW-0472">Membrane</keyword>
<feature type="transmembrane region" description="Helical" evidence="6">
    <location>
        <begin position="12"/>
        <end position="37"/>
    </location>
</feature>
<name>A0A1I0D8X2_9FIRM</name>
<dbReference type="InterPro" id="IPR004358">
    <property type="entry name" value="Sig_transdc_His_kin-like_C"/>
</dbReference>
<evidence type="ECO:0000256" key="4">
    <source>
        <dbReference type="ARBA" id="ARBA00022777"/>
    </source>
</evidence>
<accession>A0A1I0D8X2</accession>
<evidence type="ECO:0000259" key="7">
    <source>
        <dbReference type="PROSITE" id="PS50109"/>
    </source>
</evidence>
<dbReference type="CDD" id="cd00082">
    <property type="entry name" value="HisKA"/>
    <property type="match status" value="1"/>
</dbReference>
<evidence type="ECO:0000313" key="8">
    <source>
        <dbReference type="EMBL" id="SET28098.1"/>
    </source>
</evidence>
<dbReference type="InterPro" id="IPR003661">
    <property type="entry name" value="HisK_dim/P_dom"/>
</dbReference>
<dbReference type="Pfam" id="PF00512">
    <property type="entry name" value="HisKA"/>
    <property type="match status" value="1"/>
</dbReference>
<keyword evidence="4 8" id="KW-0808">Transferase</keyword>
<dbReference type="RefSeq" id="WP_092361232.1">
    <property type="nucleotide sequence ID" value="NZ_DAINWJ010000125.1"/>
</dbReference>
<evidence type="ECO:0000256" key="6">
    <source>
        <dbReference type="SAM" id="Phobius"/>
    </source>
</evidence>
<keyword evidence="3" id="KW-0597">Phosphoprotein</keyword>
<dbReference type="EMBL" id="FOIM01000004">
    <property type="protein sequence ID" value="SET28098.1"/>
    <property type="molecule type" value="Genomic_DNA"/>
</dbReference>
<dbReference type="Proteomes" id="UP000198508">
    <property type="component" value="Unassembled WGS sequence"/>
</dbReference>
<proteinExistence type="predicted"/>
<protein>
    <recommendedName>
        <fullName evidence="2">histidine kinase</fullName>
        <ecNumber evidence="2">2.7.13.3</ecNumber>
    </recommendedName>
</protein>
<dbReference type="PANTHER" id="PTHR43547:SF2">
    <property type="entry name" value="HYBRID SIGNAL TRANSDUCTION HISTIDINE KINASE C"/>
    <property type="match status" value="1"/>
</dbReference>
<dbReference type="PROSITE" id="PS50109">
    <property type="entry name" value="HIS_KIN"/>
    <property type="match status" value="1"/>
</dbReference>
<keyword evidence="6" id="KW-0812">Transmembrane</keyword>
<evidence type="ECO:0000256" key="3">
    <source>
        <dbReference type="ARBA" id="ARBA00022553"/>
    </source>
</evidence>
<dbReference type="GO" id="GO:0000155">
    <property type="term" value="F:phosphorelay sensor kinase activity"/>
    <property type="evidence" value="ECO:0007669"/>
    <property type="project" value="InterPro"/>
</dbReference>
<dbReference type="STRING" id="460384.SAMN05216313_10434"/>
<dbReference type="InterPro" id="IPR036097">
    <property type="entry name" value="HisK_dim/P_sf"/>
</dbReference>
<keyword evidence="5" id="KW-0902">Two-component regulatory system</keyword>
<dbReference type="EC" id="2.7.13.3" evidence="2"/>
<dbReference type="CDD" id="cd00075">
    <property type="entry name" value="HATPase"/>
    <property type="match status" value="1"/>
</dbReference>
<dbReference type="InterPro" id="IPR003594">
    <property type="entry name" value="HATPase_dom"/>
</dbReference>
<feature type="domain" description="Histidine kinase" evidence="7">
    <location>
        <begin position="254"/>
        <end position="470"/>
    </location>
</feature>
<evidence type="ECO:0000256" key="5">
    <source>
        <dbReference type="ARBA" id="ARBA00023012"/>
    </source>
</evidence>
<keyword evidence="6" id="KW-1133">Transmembrane helix</keyword>
<evidence type="ECO:0000256" key="2">
    <source>
        <dbReference type="ARBA" id="ARBA00012438"/>
    </source>
</evidence>
<dbReference type="SMART" id="SM00387">
    <property type="entry name" value="HATPase_c"/>
    <property type="match status" value="1"/>
</dbReference>
<dbReference type="Pfam" id="PF02518">
    <property type="entry name" value="HATPase_c"/>
    <property type="match status" value="1"/>
</dbReference>
<reference evidence="9" key="1">
    <citation type="submission" date="2016-10" db="EMBL/GenBank/DDBJ databases">
        <authorList>
            <person name="Varghese N."/>
            <person name="Submissions S."/>
        </authorList>
    </citation>
    <scope>NUCLEOTIDE SEQUENCE [LARGE SCALE GENOMIC DNA]</scope>
    <source>
        <strain evidence="9">NLAE-zl-G277</strain>
    </source>
</reference>
<dbReference type="InterPro" id="IPR036890">
    <property type="entry name" value="HATPase_C_sf"/>
</dbReference>
<evidence type="ECO:0000256" key="1">
    <source>
        <dbReference type="ARBA" id="ARBA00000085"/>
    </source>
</evidence>